<feature type="region of interest" description="Disordered" evidence="3">
    <location>
        <begin position="454"/>
        <end position="551"/>
    </location>
</feature>
<protein>
    <submittedName>
        <fullName evidence="5">SSFA2 protein</fullName>
    </submittedName>
</protein>
<evidence type="ECO:0000313" key="5">
    <source>
        <dbReference type="EMBL" id="KAG2459272.1"/>
    </source>
</evidence>
<dbReference type="InterPro" id="IPR043444">
    <property type="entry name" value="TESPA1-like"/>
</dbReference>
<dbReference type="Pfam" id="PF14723">
    <property type="entry name" value="SSFA2_C"/>
    <property type="match status" value="1"/>
</dbReference>
<comment type="caution">
    <text evidence="5">The sequence shown here is derived from an EMBL/GenBank/DDBJ whole genome shotgun (WGS) entry which is preliminary data.</text>
</comment>
<evidence type="ECO:0000259" key="4">
    <source>
        <dbReference type="SMART" id="SM01257"/>
    </source>
</evidence>
<dbReference type="GO" id="GO:0005102">
    <property type="term" value="F:signaling receptor binding"/>
    <property type="evidence" value="ECO:0007669"/>
    <property type="project" value="InterPro"/>
</dbReference>
<evidence type="ECO:0000256" key="1">
    <source>
        <dbReference type="ARBA" id="ARBA00023054"/>
    </source>
</evidence>
<feature type="domain" description="ITPR-interacting" evidence="4">
    <location>
        <begin position="141"/>
        <end position="302"/>
    </location>
</feature>
<dbReference type="InterPro" id="IPR029326">
    <property type="entry name" value="SSFA2_C"/>
</dbReference>
<feature type="compositionally biased region" description="Polar residues" evidence="3">
    <location>
        <begin position="1067"/>
        <end position="1077"/>
    </location>
</feature>
<evidence type="ECO:0000256" key="3">
    <source>
        <dbReference type="SAM" id="MobiDB-lite"/>
    </source>
</evidence>
<dbReference type="OrthoDB" id="1924287at2759"/>
<feature type="region of interest" description="Disordered" evidence="3">
    <location>
        <begin position="1007"/>
        <end position="1103"/>
    </location>
</feature>
<dbReference type="Pfam" id="PF14722">
    <property type="entry name" value="KRAP_IP3R_bind"/>
    <property type="match status" value="1"/>
</dbReference>
<evidence type="ECO:0000313" key="6">
    <source>
        <dbReference type="Proteomes" id="UP000886611"/>
    </source>
</evidence>
<feature type="region of interest" description="Disordered" evidence="3">
    <location>
        <begin position="31"/>
        <end position="57"/>
    </location>
</feature>
<dbReference type="PANTHER" id="PTHR17469">
    <property type="entry name" value="SPERM SPECIFIC ANTIGEN 2-RELATED"/>
    <property type="match status" value="1"/>
</dbReference>
<organism evidence="5 6">
    <name type="scientific">Polypterus senegalus</name>
    <name type="common">Senegal bichir</name>
    <dbReference type="NCBI Taxonomy" id="55291"/>
    <lineage>
        <taxon>Eukaryota</taxon>
        <taxon>Metazoa</taxon>
        <taxon>Chordata</taxon>
        <taxon>Craniata</taxon>
        <taxon>Vertebrata</taxon>
        <taxon>Euteleostomi</taxon>
        <taxon>Actinopterygii</taxon>
        <taxon>Polypteriformes</taxon>
        <taxon>Polypteridae</taxon>
        <taxon>Polypterus</taxon>
    </lineage>
</organism>
<reference evidence="5 6" key="1">
    <citation type="journal article" date="2021" name="Cell">
        <title>Tracing the genetic footprints of vertebrate landing in non-teleost ray-finned fishes.</title>
        <authorList>
            <person name="Bi X."/>
            <person name="Wang K."/>
            <person name="Yang L."/>
            <person name="Pan H."/>
            <person name="Jiang H."/>
            <person name="Wei Q."/>
            <person name="Fang M."/>
            <person name="Yu H."/>
            <person name="Zhu C."/>
            <person name="Cai Y."/>
            <person name="He Y."/>
            <person name="Gan X."/>
            <person name="Zeng H."/>
            <person name="Yu D."/>
            <person name="Zhu Y."/>
            <person name="Jiang H."/>
            <person name="Qiu Q."/>
            <person name="Yang H."/>
            <person name="Zhang Y.E."/>
            <person name="Wang W."/>
            <person name="Zhu M."/>
            <person name="He S."/>
            <person name="Zhang G."/>
        </authorList>
    </citation>
    <scope>NUCLEOTIDE SEQUENCE [LARGE SCALE GENOMIC DNA]</scope>
    <source>
        <strain evidence="5">Bchr_013</strain>
    </source>
</reference>
<dbReference type="SMART" id="SM01257">
    <property type="entry name" value="KRAP_IP3R_bind"/>
    <property type="match status" value="1"/>
</dbReference>
<dbReference type="AlphaFoldDB" id="A0A8X7X2U4"/>
<gene>
    <name evidence="5" type="primary">Ssfa2</name>
    <name evidence="5" type="ORF">GTO96_0019990</name>
</gene>
<feature type="compositionally biased region" description="Polar residues" evidence="3">
    <location>
        <begin position="397"/>
        <end position="406"/>
    </location>
</feature>
<evidence type="ECO:0000256" key="2">
    <source>
        <dbReference type="SAM" id="Coils"/>
    </source>
</evidence>
<feature type="compositionally biased region" description="Polar residues" evidence="3">
    <location>
        <begin position="475"/>
        <end position="512"/>
    </location>
</feature>
<feature type="coiled-coil region" evidence="2">
    <location>
        <begin position="907"/>
        <end position="949"/>
    </location>
</feature>
<keyword evidence="1 2" id="KW-0175">Coiled coil</keyword>
<dbReference type="InterPro" id="IPR029325">
    <property type="entry name" value="ITPR-bd"/>
</dbReference>
<dbReference type="Proteomes" id="UP000886611">
    <property type="component" value="Unassembled WGS sequence"/>
</dbReference>
<feature type="non-terminal residue" evidence="5">
    <location>
        <position position="1143"/>
    </location>
</feature>
<keyword evidence="6" id="KW-1185">Reference proteome</keyword>
<sequence>MAAVSMQNTAPKNQMHPWNVAVEKRKAWARSRDSWQASGTEDVPANMESNPGNLPEEKLPFAEDPGGMPNEKIAIWLKDCRTPLGASLDEQSNPAVKGLGKHGGSFEDDLSLGAEANHLHPGCNRMDSTCLRMLAKDKRTQFQKNARTMNSTGSGKSSTTLSSVSELLDLYEEDPEEILYNLGFGTDEPDIASKVPSRFFNSASSARGIDIKVYLGAQMQRMELENPNYALTSRFRQIEVLTTVANAFSSLYSQVSGLPVQKIGNGALAPTEGNGKEVPPLKRNESAINVANRLKKTLSRLNLHAGAPANIEKESTALGVEDRCGKAEEKSEPKLTHKLFKNMDSHLLATVKEEVSSAPAEQPTAAPIPSENDYLGLIDSSESESRKSPVKDESGLNDCSISSKDLSISTNGDLEAGCVLPRAVTSTPEKEPTICLQNPHIAQLTIQHKESFEMEEVQSNEGGPAAGGKNEHLQRSTSQHSDSSGFAEDPSSNHLQVQESSDSCDSETTVTSHIEDLKTPIIVDHPVFKELQGKETTPTLPPEDGESSDLQPNEHVLDEAEPASPVKEYVPHTFLEPADPIFSVPRVEQSVSPACDSEEFPSSTDKVLSALTRAQHKASSVSGEPIPRLRGRDLLRVRGELDPLGRDRYPLRRAQSLPSSLLSPVRVVSSVKISLRPGRETQCSPLSFTYKFTAEEEEAEVAAAAAGEDDDASICTSVLFINSAPQKQPEPCGSVPYLDSRAEEARRRVHSYPMNLPPHLSQSTFSLQSVPPDWLERPLAEQMRTWSASSIPNLPPYSSYASPCSSCPYPSQAAFVYPPRPCHAPSTIEMQLRRVLHDIRSAVQNLSQHQVPYGSDPTLSSCQQKSILPLYENTFQELQIMRKSLNVFRTQMMDLELSMIRQQTEVYQHLTEEERQEADQLQGLRNAVRQELQELELQLEDRLLILEEQLRTSHHSALYPSQLGLCGTRSLDCCSCSSPMNVIQPVSDLLREQLYLKSELEYEGCSTPNSLVSELSSRSSSPTHTSKAGHCHNPKVQTPEGGRYRATMRLTPSVPSRAGVEDYHTPEASTSKPSGLQPNAKVTAPSPLLDERGKKSSIQSPELQQVIKEIKESLADEIRREIVNELLAAVSPNRSAGAVQEKP</sequence>
<feature type="compositionally biased region" description="Basic and acidic residues" evidence="3">
    <location>
        <begin position="383"/>
        <end position="394"/>
    </location>
</feature>
<feature type="non-terminal residue" evidence="5">
    <location>
        <position position="1"/>
    </location>
</feature>
<accession>A0A8X7X2U4</accession>
<proteinExistence type="predicted"/>
<feature type="region of interest" description="Disordered" evidence="3">
    <location>
        <begin position="355"/>
        <end position="406"/>
    </location>
</feature>
<name>A0A8X7X2U4_POLSE</name>
<feature type="compositionally biased region" description="Low complexity" evidence="3">
    <location>
        <begin position="1010"/>
        <end position="1026"/>
    </location>
</feature>
<dbReference type="EMBL" id="JAATIS010005477">
    <property type="protein sequence ID" value="KAG2459272.1"/>
    <property type="molecule type" value="Genomic_DNA"/>
</dbReference>
<dbReference type="PANTHER" id="PTHR17469:SF11">
    <property type="entry name" value="PROTEIN ITPRID2"/>
    <property type="match status" value="1"/>
</dbReference>